<evidence type="ECO:0000259" key="1">
    <source>
        <dbReference type="SMART" id="SM00421"/>
    </source>
</evidence>
<organism evidence="2 3">
    <name type="scientific">Microseira wollei NIES-4236</name>
    <dbReference type="NCBI Taxonomy" id="2530354"/>
    <lineage>
        <taxon>Bacteria</taxon>
        <taxon>Bacillati</taxon>
        <taxon>Cyanobacteriota</taxon>
        <taxon>Cyanophyceae</taxon>
        <taxon>Oscillatoriophycideae</taxon>
        <taxon>Aerosakkonematales</taxon>
        <taxon>Aerosakkonemataceae</taxon>
        <taxon>Microseira</taxon>
    </lineage>
</organism>
<proteinExistence type="predicted"/>
<dbReference type="EMBL" id="BLAY01000035">
    <property type="protein sequence ID" value="GET37878.1"/>
    <property type="molecule type" value="Genomic_DNA"/>
</dbReference>
<dbReference type="RefSeq" id="WP_226580104.1">
    <property type="nucleotide sequence ID" value="NZ_BLAY01000035.1"/>
</dbReference>
<dbReference type="PANTHER" id="PTHR47691">
    <property type="entry name" value="REGULATOR-RELATED"/>
    <property type="match status" value="1"/>
</dbReference>
<dbReference type="SUPFAM" id="SSF52540">
    <property type="entry name" value="P-loop containing nucleoside triphosphate hydrolases"/>
    <property type="match status" value="1"/>
</dbReference>
<dbReference type="Gene3D" id="3.40.50.300">
    <property type="entry name" value="P-loop containing nucleotide triphosphate hydrolases"/>
    <property type="match status" value="1"/>
</dbReference>
<dbReference type="GO" id="GO:0003677">
    <property type="term" value="F:DNA binding"/>
    <property type="evidence" value="ECO:0007669"/>
    <property type="project" value="InterPro"/>
</dbReference>
<dbReference type="SMART" id="SM00421">
    <property type="entry name" value="HTH_LUXR"/>
    <property type="match status" value="1"/>
</dbReference>
<dbReference type="Proteomes" id="UP001050975">
    <property type="component" value="Unassembled WGS sequence"/>
</dbReference>
<protein>
    <submittedName>
        <fullName evidence="2">Transcriptional regulator, LuxR family protein</fullName>
    </submittedName>
</protein>
<dbReference type="InterPro" id="IPR000792">
    <property type="entry name" value="Tscrpt_reg_LuxR_C"/>
</dbReference>
<sequence length="441" mass="49768">MISQIPQGELEAIVAAKGVSEAEWQTLSLALKDLAIAEIAAQLEISEVTVRKRLGEVFKKFKLGGVRPGKLTDLKQILLSESQKRQSALPGKIVWGEAPDVSTFYGRSDELDKLAGWIVEEKCRLVALLGLRGMGKTALCVKLVKQVSNDFDRVIWRSLRYAPPLDDLLANLIPLLSHPQKPNLPTETNQKISLLIECFRQHRCLIVLDCADAILQTEELAGRYQKGYEKYGELFRRVGEERHQSCLLITSIENFPEIAALEEKTSPVRTFTLTNLNLSESEIRDFFNKKGLFEDENRWSELIGIYRGNPLALKMAVSMIKDLFGGRVSTFLDQKTFVVGDISSLVKQQFERLSKLEEKIVNVLAKEEEPISFVKLRQKLSSSDRKPPELSELMAAMQSLTRRSLLETKDTNTKEVLFTLQSLVKEYARTQLPSQPTSADD</sequence>
<dbReference type="InterPro" id="IPR016032">
    <property type="entry name" value="Sig_transdc_resp-reg_C-effctor"/>
</dbReference>
<dbReference type="Pfam" id="PF00196">
    <property type="entry name" value="GerE"/>
    <property type="match status" value="1"/>
</dbReference>
<dbReference type="GO" id="GO:0043531">
    <property type="term" value="F:ADP binding"/>
    <property type="evidence" value="ECO:0007669"/>
    <property type="project" value="InterPro"/>
</dbReference>
<feature type="domain" description="HTH luxR-type" evidence="1">
    <location>
        <begin position="16"/>
        <end position="78"/>
    </location>
</feature>
<dbReference type="InterPro" id="IPR002182">
    <property type="entry name" value="NB-ARC"/>
</dbReference>
<evidence type="ECO:0000313" key="3">
    <source>
        <dbReference type="Proteomes" id="UP001050975"/>
    </source>
</evidence>
<dbReference type="PRINTS" id="PR00364">
    <property type="entry name" value="DISEASERSIST"/>
</dbReference>
<accession>A0AAV3X6W9</accession>
<keyword evidence="3" id="KW-1185">Reference proteome</keyword>
<dbReference type="SUPFAM" id="SSF46894">
    <property type="entry name" value="C-terminal effector domain of the bipartite response regulators"/>
    <property type="match status" value="1"/>
</dbReference>
<comment type="caution">
    <text evidence="2">The sequence shown here is derived from an EMBL/GenBank/DDBJ whole genome shotgun (WGS) entry which is preliminary data.</text>
</comment>
<dbReference type="Pfam" id="PF00931">
    <property type="entry name" value="NB-ARC"/>
    <property type="match status" value="1"/>
</dbReference>
<dbReference type="PANTHER" id="PTHR47691:SF3">
    <property type="entry name" value="HTH-TYPE TRANSCRIPTIONAL REGULATOR RV0890C-RELATED"/>
    <property type="match status" value="1"/>
</dbReference>
<dbReference type="InterPro" id="IPR027417">
    <property type="entry name" value="P-loop_NTPase"/>
</dbReference>
<dbReference type="Gene3D" id="1.10.10.10">
    <property type="entry name" value="Winged helix-like DNA-binding domain superfamily/Winged helix DNA-binding domain"/>
    <property type="match status" value="1"/>
</dbReference>
<gene>
    <name evidence="2" type="ORF">MiSe_26320</name>
</gene>
<dbReference type="InterPro" id="IPR036388">
    <property type="entry name" value="WH-like_DNA-bd_sf"/>
</dbReference>
<name>A0AAV3X6W9_9CYAN</name>
<dbReference type="AlphaFoldDB" id="A0AAV3X6W9"/>
<dbReference type="GO" id="GO:0006355">
    <property type="term" value="P:regulation of DNA-templated transcription"/>
    <property type="evidence" value="ECO:0007669"/>
    <property type="project" value="InterPro"/>
</dbReference>
<reference evidence="2" key="1">
    <citation type="submission" date="2019-10" db="EMBL/GenBank/DDBJ databases">
        <title>Draft genome sequece of Microseira wollei NIES-4236.</title>
        <authorList>
            <person name="Yamaguchi H."/>
            <person name="Suzuki S."/>
            <person name="Kawachi M."/>
        </authorList>
    </citation>
    <scope>NUCLEOTIDE SEQUENCE</scope>
    <source>
        <strain evidence="2">NIES-4236</strain>
    </source>
</reference>
<evidence type="ECO:0000313" key="2">
    <source>
        <dbReference type="EMBL" id="GET37878.1"/>
    </source>
</evidence>